<feature type="coiled-coil region" evidence="10">
    <location>
        <begin position="569"/>
        <end position="596"/>
    </location>
</feature>
<dbReference type="InterPro" id="IPR013126">
    <property type="entry name" value="Hsp_70_fam"/>
</dbReference>
<organism evidence="12 13">
    <name type="scientific">Fluviispira multicolorata</name>
    <dbReference type="NCBI Taxonomy" id="2654512"/>
    <lineage>
        <taxon>Bacteria</taxon>
        <taxon>Pseudomonadati</taxon>
        <taxon>Bdellovibrionota</taxon>
        <taxon>Oligoflexia</taxon>
        <taxon>Silvanigrellales</taxon>
        <taxon>Silvanigrellaceae</taxon>
        <taxon>Fluviispira</taxon>
    </lineage>
</organism>
<evidence type="ECO:0000256" key="4">
    <source>
        <dbReference type="ARBA" id="ARBA00022741"/>
    </source>
</evidence>
<dbReference type="Gene3D" id="3.90.640.10">
    <property type="entry name" value="Actin, Chain A, domain 4"/>
    <property type="match status" value="1"/>
</dbReference>
<keyword evidence="10" id="KW-0175">Coiled coil</keyword>
<dbReference type="Gene3D" id="1.20.1270.10">
    <property type="match status" value="1"/>
</dbReference>
<dbReference type="PROSITE" id="PS00329">
    <property type="entry name" value="HSP70_2"/>
    <property type="match status" value="1"/>
</dbReference>
<accession>A0A833JBS1</accession>
<dbReference type="NCBIfam" id="TIGR02350">
    <property type="entry name" value="prok_dnaK"/>
    <property type="match status" value="1"/>
</dbReference>
<dbReference type="NCBIfam" id="NF001413">
    <property type="entry name" value="PRK00290.1"/>
    <property type="match status" value="1"/>
</dbReference>
<dbReference type="FunFam" id="1.20.1270.10:FF:000001">
    <property type="entry name" value="Molecular chaperone DnaK"/>
    <property type="match status" value="1"/>
</dbReference>
<dbReference type="InterPro" id="IPR012725">
    <property type="entry name" value="Chaperone_DnaK"/>
</dbReference>
<protein>
    <recommendedName>
        <fullName evidence="2 8">Chaperone protein DnaK</fullName>
    </recommendedName>
    <alternativeName>
        <fullName evidence="8">HSP70</fullName>
    </alternativeName>
    <alternativeName>
        <fullName evidence="8">Heat shock 70 kDa protein</fullName>
    </alternativeName>
    <alternativeName>
        <fullName evidence="8">Heat shock protein 70</fullName>
    </alternativeName>
</protein>
<gene>
    <name evidence="8 12" type="primary">dnaK</name>
    <name evidence="12" type="ORF">GCL57_10975</name>
</gene>
<evidence type="ECO:0000256" key="5">
    <source>
        <dbReference type="ARBA" id="ARBA00022840"/>
    </source>
</evidence>
<evidence type="ECO:0000256" key="7">
    <source>
        <dbReference type="ARBA" id="ARBA00023186"/>
    </source>
</evidence>
<keyword evidence="5 8" id="KW-0067">ATP-binding</keyword>
<name>A0A833JBS1_9BACT</name>
<evidence type="ECO:0000313" key="12">
    <source>
        <dbReference type="EMBL" id="KAB8029056.1"/>
    </source>
</evidence>
<dbReference type="Gene3D" id="2.60.34.10">
    <property type="entry name" value="Substrate Binding Domain Of DNAk, Chain A, domain 1"/>
    <property type="match status" value="1"/>
</dbReference>
<dbReference type="GO" id="GO:0051082">
    <property type="term" value="F:unfolded protein binding"/>
    <property type="evidence" value="ECO:0007669"/>
    <property type="project" value="InterPro"/>
</dbReference>
<dbReference type="SUPFAM" id="SSF100920">
    <property type="entry name" value="Heat shock protein 70kD (HSP70), peptide-binding domain"/>
    <property type="match status" value="1"/>
</dbReference>
<dbReference type="PROSITE" id="PS00297">
    <property type="entry name" value="HSP70_1"/>
    <property type="match status" value="1"/>
</dbReference>
<dbReference type="EMBL" id="WFLN01000008">
    <property type="protein sequence ID" value="KAB8029056.1"/>
    <property type="molecule type" value="Genomic_DNA"/>
</dbReference>
<evidence type="ECO:0000256" key="1">
    <source>
        <dbReference type="ARBA" id="ARBA00007381"/>
    </source>
</evidence>
<reference evidence="12 13" key="1">
    <citation type="submission" date="2019-10" db="EMBL/GenBank/DDBJ databases">
        <title>New genus of Silvanigrellaceae.</title>
        <authorList>
            <person name="Pitt A."/>
            <person name="Hahn M.W."/>
        </authorList>
    </citation>
    <scope>NUCLEOTIDE SEQUENCE [LARGE SCALE GENOMIC DNA]</scope>
    <source>
        <strain evidence="12 13">33A1-SZDP</strain>
    </source>
</reference>
<comment type="similarity">
    <text evidence="1 8 9">Belongs to the heat shock protein 70 family.</text>
</comment>
<dbReference type="FunFam" id="2.60.34.10:FF:000014">
    <property type="entry name" value="Chaperone protein DnaK HSP70"/>
    <property type="match status" value="1"/>
</dbReference>
<proteinExistence type="evidence at transcript level"/>
<sequence>MSKIIGIDLGTTNSVVAVMENGQPKVIANQEGERTTPSVVAYTRDGEFIVGRAARNQAVTNPRNTIYSAKRFIGSHYAERTDEANKMPYIVKKGPSDKILFEIGGKDMAPPEISAKVLQKLKEAAESYLGQTVTKAVITVPAYFNDSQRQATKDAGKIAGLEVLRIINEPTAAALAYGLDKKTNQKIAVYDFGGGTFDVSVLEVGDNVVEVLSTNGDTHLGGDNVDERLIDFLVAEFKKQTSMDVSKDPMAMQRLKEAAEKAKIELSSQTKVDINLPYLTADQTGPKHLAVSLMRSQFEQMIMDIIDKTIEPCRSALRDANLSIDQIDEIVMVGGSTRIPLVGEKVKAFFKKEPNRSVNPDEVVAVGAAVQAGVLGGEVKDVLLLDVTPLSLGIETLGGVFTKLIERNSTIPKRASQIFSTAADNQTSVEIGVFQGEREMARDNRSLGRFNLSEIPSAPRGVPQIEVTFDIDANGILNVSAKDLGTSKEQKITVTNSGGLSEADIKRMMEDAERHATEDKTRRETIDVRNKLDSIIFQTEKNLRENGDKLPAEMKSSLESELTSARSVLETKSEDKAALEAAIASLEAKAHKLAEEMYKNTGAQPGGAQTASETGDTNKQSNSKNKDGVVDAEFESNS</sequence>
<dbReference type="Gene3D" id="3.30.420.40">
    <property type="match status" value="2"/>
</dbReference>
<keyword evidence="13" id="KW-1185">Reference proteome</keyword>
<dbReference type="InterPro" id="IPR018181">
    <property type="entry name" value="Heat_shock_70_CS"/>
</dbReference>
<dbReference type="SUPFAM" id="SSF53067">
    <property type="entry name" value="Actin-like ATPase domain"/>
    <property type="match status" value="2"/>
</dbReference>
<dbReference type="InterPro" id="IPR029047">
    <property type="entry name" value="HSP70_peptide-bd_sf"/>
</dbReference>
<dbReference type="FunFam" id="3.30.420.40:FF:000004">
    <property type="entry name" value="Molecular chaperone DnaK"/>
    <property type="match status" value="1"/>
</dbReference>
<dbReference type="FunFam" id="3.90.640.10:FF:000003">
    <property type="entry name" value="Molecular chaperone DnaK"/>
    <property type="match status" value="1"/>
</dbReference>
<dbReference type="InterPro" id="IPR029048">
    <property type="entry name" value="HSP70_C_sf"/>
</dbReference>
<dbReference type="GO" id="GO:0005524">
    <property type="term" value="F:ATP binding"/>
    <property type="evidence" value="ECO:0007669"/>
    <property type="project" value="UniProtKB-UniRule"/>
</dbReference>
<dbReference type="GO" id="GO:0140662">
    <property type="term" value="F:ATP-dependent protein folding chaperone"/>
    <property type="evidence" value="ECO:0007669"/>
    <property type="project" value="InterPro"/>
</dbReference>
<dbReference type="Proteomes" id="UP000442694">
    <property type="component" value="Unassembled WGS sequence"/>
</dbReference>
<evidence type="ECO:0000256" key="10">
    <source>
        <dbReference type="SAM" id="Coils"/>
    </source>
</evidence>
<evidence type="ECO:0000256" key="11">
    <source>
        <dbReference type="SAM" id="MobiDB-lite"/>
    </source>
</evidence>
<comment type="function">
    <text evidence="8">Acts as a chaperone.</text>
</comment>
<comment type="induction">
    <text evidence="8">By stress conditions e.g. heat shock.</text>
</comment>
<dbReference type="InterPro" id="IPR043129">
    <property type="entry name" value="ATPase_NBD"/>
</dbReference>
<evidence type="ECO:0000256" key="8">
    <source>
        <dbReference type="HAMAP-Rule" id="MF_00332"/>
    </source>
</evidence>
<evidence type="ECO:0000256" key="2">
    <source>
        <dbReference type="ARBA" id="ARBA00014415"/>
    </source>
</evidence>
<feature type="compositionally biased region" description="Polar residues" evidence="11">
    <location>
        <begin position="601"/>
        <end position="623"/>
    </location>
</feature>
<feature type="region of interest" description="Disordered" evidence="11">
    <location>
        <begin position="596"/>
        <end position="638"/>
    </location>
</feature>
<feature type="modified residue" description="Phosphothreonine; by autocatalysis" evidence="8">
    <location>
        <position position="196"/>
    </location>
</feature>
<evidence type="ECO:0000256" key="3">
    <source>
        <dbReference type="ARBA" id="ARBA00022553"/>
    </source>
</evidence>
<dbReference type="PROSITE" id="PS01036">
    <property type="entry name" value="HSP70_3"/>
    <property type="match status" value="1"/>
</dbReference>
<evidence type="ECO:0000313" key="13">
    <source>
        <dbReference type="Proteomes" id="UP000442694"/>
    </source>
</evidence>
<dbReference type="Pfam" id="PF00012">
    <property type="entry name" value="HSP70"/>
    <property type="match status" value="1"/>
</dbReference>
<dbReference type="CDD" id="cd10234">
    <property type="entry name" value="ASKHA_NBD_HSP70_DnaK-like"/>
    <property type="match status" value="1"/>
</dbReference>
<dbReference type="NCBIfam" id="NF003520">
    <property type="entry name" value="PRK05183.1"/>
    <property type="match status" value="1"/>
</dbReference>
<keyword evidence="7 8" id="KW-0143">Chaperone</keyword>
<dbReference type="HAMAP" id="MF_00332">
    <property type="entry name" value="DnaK"/>
    <property type="match status" value="1"/>
</dbReference>
<dbReference type="AlphaFoldDB" id="A0A833JBS1"/>
<keyword evidence="3 8" id="KW-0597">Phosphoprotein</keyword>
<dbReference type="SUPFAM" id="SSF100934">
    <property type="entry name" value="Heat shock protein 70kD (HSP70), C-terminal subdomain"/>
    <property type="match status" value="1"/>
</dbReference>
<comment type="caution">
    <text evidence="12">The sequence shown here is derived from an EMBL/GenBank/DDBJ whole genome shotgun (WGS) entry which is preliminary data.</text>
</comment>
<dbReference type="PRINTS" id="PR00301">
    <property type="entry name" value="HEATSHOCK70"/>
</dbReference>
<dbReference type="PANTHER" id="PTHR19375">
    <property type="entry name" value="HEAT SHOCK PROTEIN 70KDA"/>
    <property type="match status" value="1"/>
</dbReference>
<keyword evidence="4 8" id="KW-0547">Nucleotide-binding</keyword>
<dbReference type="RefSeq" id="WP_152213397.1">
    <property type="nucleotide sequence ID" value="NZ_WFLN01000008.1"/>
</dbReference>
<evidence type="ECO:0000256" key="6">
    <source>
        <dbReference type="ARBA" id="ARBA00023016"/>
    </source>
</evidence>
<evidence type="ECO:0000256" key="9">
    <source>
        <dbReference type="RuleBase" id="RU003322"/>
    </source>
</evidence>
<keyword evidence="6 8" id="KW-0346">Stress response</keyword>